<feature type="domain" description="Peptidase S26" evidence="2">
    <location>
        <begin position="12"/>
        <end position="58"/>
    </location>
</feature>
<protein>
    <submittedName>
        <fullName evidence="3">S26 family signal peptidase</fullName>
    </submittedName>
</protein>
<comment type="caution">
    <text evidence="3">The sequence shown here is derived from an EMBL/GenBank/DDBJ whole genome shotgun (WGS) entry which is preliminary data.</text>
</comment>
<evidence type="ECO:0000256" key="1">
    <source>
        <dbReference type="SAM" id="Phobius"/>
    </source>
</evidence>
<dbReference type="GO" id="GO:0006465">
    <property type="term" value="P:signal peptide processing"/>
    <property type="evidence" value="ECO:0007669"/>
    <property type="project" value="InterPro"/>
</dbReference>
<proteinExistence type="predicted"/>
<dbReference type="Gene3D" id="2.10.109.10">
    <property type="entry name" value="Umud Fragment, subunit A"/>
    <property type="match status" value="1"/>
</dbReference>
<dbReference type="CDD" id="cd06530">
    <property type="entry name" value="S26_SPase_I"/>
    <property type="match status" value="1"/>
</dbReference>
<keyword evidence="1" id="KW-1133">Transmembrane helix</keyword>
<name>A0A438XN72_HELPX</name>
<accession>A0A438XN72</accession>
<dbReference type="InterPro" id="IPR036286">
    <property type="entry name" value="LexA/Signal_pep-like_sf"/>
</dbReference>
<evidence type="ECO:0000313" key="3">
    <source>
        <dbReference type="EMBL" id="RVZ39335.1"/>
    </source>
</evidence>
<evidence type="ECO:0000259" key="2">
    <source>
        <dbReference type="Pfam" id="PF10502"/>
    </source>
</evidence>
<dbReference type="Proteomes" id="UP000289022">
    <property type="component" value="Unassembled WGS sequence"/>
</dbReference>
<reference evidence="3 4" key="1">
    <citation type="submission" date="2018-11" db="EMBL/GenBank/DDBJ databases">
        <title>Genetic determinants and prediction of antibiotic resistance phenotypes in Helicobacter pylori.</title>
        <authorList>
            <person name="Wagner K."/>
        </authorList>
    </citation>
    <scope>NUCLEOTIDE SEQUENCE [LARGE SCALE GENOMIC DNA]</scope>
    <source>
        <strain evidence="3 4">ZH70</strain>
    </source>
</reference>
<dbReference type="AlphaFoldDB" id="A0A438XN72"/>
<dbReference type="Pfam" id="PF10502">
    <property type="entry name" value="Peptidase_S26"/>
    <property type="match status" value="1"/>
</dbReference>
<organism evidence="3 4">
    <name type="scientific">Helicobacter pylori</name>
    <name type="common">Campylobacter pylori</name>
    <dbReference type="NCBI Taxonomy" id="210"/>
    <lineage>
        <taxon>Bacteria</taxon>
        <taxon>Pseudomonadati</taxon>
        <taxon>Campylobacterota</taxon>
        <taxon>Epsilonproteobacteria</taxon>
        <taxon>Campylobacterales</taxon>
        <taxon>Helicobacteraceae</taxon>
        <taxon>Helicobacter</taxon>
    </lineage>
</organism>
<dbReference type="GO" id="GO:0004252">
    <property type="term" value="F:serine-type endopeptidase activity"/>
    <property type="evidence" value="ECO:0007669"/>
    <property type="project" value="InterPro"/>
</dbReference>
<keyword evidence="1" id="KW-0812">Transmembrane</keyword>
<evidence type="ECO:0000313" key="4">
    <source>
        <dbReference type="Proteomes" id="UP000289022"/>
    </source>
</evidence>
<sequence>MKFLRSVYAFCSSWVGTIIIVLLVIFFIAQAFIIPSRSMVGTLYEGDMLFVKKFSYGIPIPKIPWIELPVMPDFKNNGHLIEGDRP</sequence>
<dbReference type="SUPFAM" id="SSF51306">
    <property type="entry name" value="LexA/Signal peptidase"/>
    <property type="match status" value="1"/>
</dbReference>
<feature type="non-terminal residue" evidence="3">
    <location>
        <position position="86"/>
    </location>
</feature>
<gene>
    <name evidence="3" type="ORF">EC518_07405</name>
</gene>
<feature type="transmembrane region" description="Helical" evidence="1">
    <location>
        <begin position="6"/>
        <end position="29"/>
    </location>
</feature>
<keyword evidence="1" id="KW-0472">Membrane</keyword>
<dbReference type="EMBL" id="RJGP01000402">
    <property type="protein sequence ID" value="RVZ39335.1"/>
    <property type="molecule type" value="Genomic_DNA"/>
</dbReference>
<dbReference type="InterPro" id="IPR019533">
    <property type="entry name" value="Peptidase_S26"/>
</dbReference>